<dbReference type="RefSeq" id="WP_026743151.1">
    <property type="nucleotide sequence ID" value="NZ_FNQS01000001.1"/>
</dbReference>
<protein>
    <submittedName>
        <fullName evidence="4">Glycosyltransferase involved in cell wall bisynthesis</fullName>
    </submittedName>
</protein>
<organism evidence="4 5">
    <name type="scientific">Lonsdalea quercina</name>
    <dbReference type="NCBI Taxonomy" id="71657"/>
    <lineage>
        <taxon>Bacteria</taxon>
        <taxon>Pseudomonadati</taxon>
        <taxon>Pseudomonadota</taxon>
        <taxon>Gammaproteobacteria</taxon>
        <taxon>Enterobacterales</taxon>
        <taxon>Pectobacteriaceae</taxon>
        <taxon>Lonsdalea</taxon>
    </lineage>
</organism>
<dbReference type="AlphaFoldDB" id="A0A1H3VW31"/>
<dbReference type="Proteomes" id="UP000187280">
    <property type="component" value="Unassembled WGS sequence"/>
</dbReference>
<dbReference type="Pfam" id="PF00534">
    <property type="entry name" value="Glycos_transf_1"/>
    <property type="match status" value="1"/>
</dbReference>
<dbReference type="GO" id="GO:0016757">
    <property type="term" value="F:glycosyltransferase activity"/>
    <property type="evidence" value="ECO:0007669"/>
    <property type="project" value="InterPro"/>
</dbReference>
<dbReference type="InterPro" id="IPR028098">
    <property type="entry name" value="Glyco_trans_4-like_N"/>
</dbReference>
<keyword evidence="5" id="KW-1185">Reference proteome</keyword>
<dbReference type="SUPFAM" id="SSF53756">
    <property type="entry name" value="UDP-Glycosyltransferase/glycogen phosphorylase"/>
    <property type="match status" value="1"/>
</dbReference>
<dbReference type="CDD" id="cd03809">
    <property type="entry name" value="GT4_MtfB-like"/>
    <property type="match status" value="1"/>
</dbReference>
<feature type="domain" description="Glycosyltransferase subfamily 4-like N-terminal" evidence="3">
    <location>
        <begin position="14"/>
        <end position="162"/>
    </location>
</feature>
<dbReference type="GO" id="GO:0009103">
    <property type="term" value="P:lipopolysaccharide biosynthetic process"/>
    <property type="evidence" value="ECO:0007669"/>
    <property type="project" value="TreeGrafter"/>
</dbReference>
<dbReference type="Gene3D" id="3.40.50.2000">
    <property type="entry name" value="Glycogen Phosphorylase B"/>
    <property type="match status" value="2"/>
</dbReference>
<accession>A0A1H3VW31</accession>
<sequence length="354" mass="39847">MIFVNARFLTQDITGVQRFAEELSLSLNTMRDDVVFLSPRNIARQDVAKQLNVKIIGKNSGHIWEQYDLPNYLKRNGSPLLINLCSTAPVFYKNKIVTHHDVTYKRYPQSYSKKFRLLYNTLVPLMIKNSHKLITVSEFSKLELGKHYHIDPHKIAVVYNAVSGKFNGNGKVSAEDSRDAYLLAVSSPNYHKNFHSLIEAFSQLDNKDITLKVVGGGSGSFKKQSYLQDLDERRIQFVGRVSDDDLLALYRNATAFIFPSLYEGFGIPPLEAQACGCPVISSNAASMPEVLGDSATFFSPLNIEDMGEKITSVISDPDLRSSLIQKGYENIERFSWNKSAEQLSHIIDGVLVKR</sequence>
<dbReference type="eggNOG" id="COG0438">
    <property type="taxonomic scope" value="Bacteria"/>
</dbReference>
<reference evidence="4 5" key="1">
    <citation type="submission" date="2016-10" db="EMBL/GenBank/DDBJ databases">
        <authorList>
            <person name="de Groot N.N."/>
        </authorList>
    </citation>
    <scope>NUCLEOTIDE SEQUENCE [LARGE SCALE GENOMIC DNA]</scope>
    <source>
        <strain evidence="4 5">ATCC 29281</strain>
    </source>
</reference>
<keyword evidence="1 4" id="KW-0808">Transferase</keyword>
<evidence type="ECO:0000313" key="4">
    <source>
        <dbReference type="EMBL" id="SDZ78268.1"/>
    </source>
</evidence>
<dbReference type="PANTHER" id="PTHR46401:SF2">
    <property type="entry name" value="GLYCOSYLTRANSFERASE WBBK-RELATED"/>
    <property type="match status" value="1"/>
</dbReference>
<dbReference type="GeneID" id="97763132"/>
<dbReference type="Pfam" id="PF13439">
    <property type="entry name" value="Glyco_transf_4"/>
    <property type="match status" value="1"/>
</dbReference>
<feature type="domain" description="Glycosyl transferase family 1" evidence="2">
    <location>
        <begin position="172"/>
        <end position="329"/>
    </location>
</feature>
<dbReference type="STRING" id="71657.SAMN02982996_00186"/>
<dbReference type="PANTHER" id="PTHR46401">
    <property type="entry name" value="GLYCOSYLTRANSFERASE WBBK-RELATED"/>
    <property type="match status" value="1"/>
</dbReference>
<gene>
    <name evidence="4" type="ORF">SAMN02982996_00186</name>
</gene>
<evidence type="ECO:0000259" key="3">
    <source>
        <dbReference type="Pfam" id="PF13439"/>
    </source>
</evidence>
<proteinExistence type="predicted"/>
<evidence type="ECO:0000256" key="1">
    <source>
        <dbReference type="ARBA" id="ARBA00022679"/>
    </source>
</evidence>
<evidence type="ECO:0000313" key="5">
    <source>
        <dbReference type="Proteomes" id="UP000187280"/>
    </source>
</evidence>
<name>A0A1H3VW31_9GAMM</name>
<evidence type="ECO:0000259" key="2">
    <source>
        <dbReference type="Pfam" id="PF00534"/>
    </source>
</evidence>
<dbReference type="EMBL" id="FNQS01000001">
    <property type="protein sequence ID" value="SDZ78268.1"/>
    <property type="molecule type" value="Genomic_DNA"/>
</dbReference>
<dbReference type="InterPro" id="IPR001296">
    <property type="entry name" value="Glyco_trans_1"/>
</dbReference>